<protein>
    <submittedName>
        <fullName evidence="1">DUF2490 domain-containing protein</fullName>
    </submittedName>
</protein>
<sequence>MTIKTKIHTKKLLTFSIVFLAFLFTGMTLLAQEDKKIGLGTWMVLSTENQLSETWSLPVVAILSQEDFGSQTEFGFLRTGLTFKNSTHSDFTLGFAFVDNQPLNHYEFEDLTTQFWVYEQATLKTGQKLMHRLRLENRWINNPSENYFNLRLRYRLEFKQLLTKNLFLKCTNEPFFNFNQGRIDQNRFFLGFNKTIARDVSFEIGYFNTIVGNKGINRIRVVLHLKTTFFQEVLNDTMVSRN</sequence>
<dbReference type="Proteomes" id="UP000718451">
    <property type="component" value="Unassembled WGS sequence"/>
</dbReference>
<evidence type="ECO:0000313" key="2">
    <source>
        <dbReference type="Proteomes" id="UP000718451"/>
    </source>
</evidence>
<organism evidence="1 2">
    <name type="scientific">Croceivirga thetidis</name>
    <dbReference type="NCBI Taxonomy" id="2721623"/>
    <lineage>
        <taxon>Bacteria</taxon>
        <taxon>Pseudomonadati</taxon>
        <taxon>Bacteroidota</taxon>
        <taxon>Flavobacteriia</taxon>
        <taxon>Flavobacteriales</taxon>
        <taxon>Flavobacteriaceae</taxon>
        <taxon>Croceivirga</taxon>
    </lineage>
</organism>
<dbReference type="EMBL" id="JAAWWL010000001">
    <property type="protein sequence ID" value="NKI31280.1"/>
    <property type="molecule type" value="Genomic_DNA"/>
</dbReference>
<evidence type="ECO:0000313" key="1">
    <source>
        <dbReference type="EMBL" id="NKI31280.1"/>
    </source>
</evidence>
<comment type="caution">
    <text evidence="1">The sequence shown here is derived from an EMBL/GenBank/DDBJ whole genome shotgun (WGS) entry which is preliminary data.</text>
</comment>
<keyword evidence="2" id="KW-1185">Reference proteome</keyword>
<dbReference type="InterPro" id="IPR019619">
    <property type="entry name" value="DUF2490"/>
</dbReference>
<dbReference type="RefSeq" id="WP_168551463.1">
    <property type="nucleotide sequence ID" value="NZ_JAAWWL010000001.1"/>
</dbReference>
<gene>
    <name evidence="1" type="ORF">HCU67_04945</name>
</gene>
<dbReference type="Pfam" id="PF10677">
    <property type="entry name" value="DUF2490"/>
    <property type="match status" value="1"/>
</dbReference>
<accession>A0ABX1GMY1</accession>
<proteinExistence type="predicted"/>
<reference evidence="1 2" key="1">
    <citation type="submission" date="2020-04" db="EMBL/GenBank/DDBJ databases">
        <authorList>
            <person name="Yoon J."/>
        </authorList>
    </citation>
    <scope>NUCLEOTIDE SEQUENCE [LARGE SCALE GENOMIC DNA]</scope>
    <source>
        <strain evidence="1 2">DJ-13</strain>
    </source>
</reference>
<name>A0ABX1GMY1_9FLAO</name>